<dbReference type="AlphaFoldDB" id="A0A316GGC6"/>
<evidence type="ECO:0000313" key="3">
    <source>
        <dbReference type="Proteomes" id="UP000245790"/>
    </source>
</evidence>
<reference evidence="2 3" key="1">
    <citation type="submission" date="2018-05" db="EMBL/GenBank/DDBJ databases">
        <title>Genomic Encyclopedia of Type Strains, Phase IV (KMG-IV): sequencing the most valuable type-strain genomes for metagenomic binning, comparative biology and taxonomic classification.</title>
        <authorList>
            <person name="Goeker M."/>
        </authorList>
    </citation>
    <scope>NUCLEOTIDE SEQUENCE [LARGE SCALE GENOMIC DNA]</scope>
    <source>
        <strain evidence="2 3">DSM 25350</strain>
    </source>
</reference>
<keyword evidence="1" id="KW-0812">Transmembrane</keyword>
<keyword evidence="1" id="KW-1133">Transmembrane helix</keyword>
<dbReference type="Proteomes" id="UP000245790">
    <property type="component" value="Unassembled WGS sequence"/>
</dbReference>
<proteinExistence type="predicted"/>
<evidence type="ECO:0000256" key="1">
    <source>
        <dbReference type="SAM" id="Phobius"/>
    </source>
</evidence>
<sequence length="57" mass="6328">MVGLVVFVLSLLVFPEQATDICAVAAVIYSLFQGGSFLVSWHLGKNNKTIRNYRRAL</sequence>
<gene>
    <name evidence="2" type="ORF">C8D97_102156</name>
</gene>
<protein>
    <submittedName>
        <fullName evidence="2">Uncharacterized protein</fullName>
    </submittedName>
</protein>
<feature type="transmembrane region" description="Helical" evidence="1">
    <location>
        <begin position="28"/>
        <end position="44"/>
    </location>
</feature>
<comment type="caution">
    <text evidence="2">The sequence shown here is derived from an EMBL/GenBank/DDBJ whole genome shotgun (WGS) entry which is preliminary data.</text>
</comment>
<dbReference type="EMBL" id="QGGU01000002">
    <property type="protein sequence ID" value="PWK53767.1"/>
    <property type="molecule type" value="Genomic_DNA"/>
</dbReference>
<organism evidence="2 3">
    <name type="scientific">Pleionea mediterranea</name>
    <dbReference type="NCBI Taxonomy" id="523701"/>
    <lineage>
        <taxon>Bacteria</taxon>
        <taxon>Pseudomonadati</taxon>
        <taxon>Pseudomonadota</taxon>
        <taxon>Gammaproteobacteria</taxon>
        <taxon>Oceanospirillales</taxon>
        <taxon>Pleioneaceae</taxon>
        <taxon>Pleionea</taxon>
    </lineage>
</organism>
<accession>A0A316GGC6</accession>
<dbReference type="RefSeq" id="WP_170115114.1">
    <property type="nucleotide sequence ID" value="NZ_QGGU01000002.1"/>
</dbReference>
<keyword evidence="1" id="KW-0472">Membrane</keyword>
<keyword evidence="3" id="KW-1185">Reference proteome</keyword>
<evidence type="ECO:0000313" key="2">
    <source>
        <dbReference type="EMBL" id="PWK53767.1"/>
    </source>
</evidence>
<name>A0A316GGC6_9GAMM</name>